<gene>
    <name evidence="1" type="ORF">GCM10023165_31020</name>
</gene>
<keyword evidence="2" id="KW-1185">Reference proteome</keyword>
<name>A0ABP8HWV5_9BURK</name>
<dbReference type="EMBL" id="BAABGJ010000035">
    <property type="protein sequence ID" value="GAA4346414.1"/>
    <property type="molecule type" value="Genomic_DNA"/>
</dbReference>
<comment type="caution">
    <text evidence="1">The sequence shown here is derived from an EMBL/GenBank/DDBJ whole genome shotgun (WGS) entry which is preliminary data.</text>
</comment>
<sequence>MDKIILDSASDGRGYECLGLNGSRILTRSHSEACFWHSLGYVVLHYSHWAA</sequence>
<accession>A0ABP8HWV5</accession>
<organism evidence="1 2">
    <name type="scientific">Variovorax defluvii</name>
    <dbReference type="NCBI Taxonomy" id="913761"/>
    <lineage>
        <taxon>Bacteria</taxon>
        <taxon>Pseudomonadati</taxon>
        <taxon>Pseudomonadota</taxon>
        <taxon>Betaproteobacteria</taxon>
        <taxon>Burkholderiales</taxon>
        <taxon>Comamonadaceae</taxon>
        <taxon>Variovorax</taxon>
    </lineage>
</organism>
<evidence type="ECO:0000313" key="2">
    <source>
        <dbReference type="Proteomes" id="UP001500975"/>
    </source>
</evidence>
<reference evidence="2" key="1">
    <citation type="journal article" date="2019" name="Int. J. Syst. Evol. Microbiol.">
        <title>The Global Catalogue of Microorganisms (GCM) 10K type strain sequencing project: providing services to taxonomists for standard genome sequencing and annotation.</title>
        <authorList>
            <consortium name="The Broad Institute Genomics Platform"/>
            <consortium name="The Broad Institute Genome Sequencing Center for Infectious Disease"/>
            <person name="Wu L."/>
            <person name="Ma J."/>
        </authorList>
    </citation>
    <scope>NUCLEOTIDE SEQUENCE [LARGE SCALE GENOMIC DNA]</scope>
    <source>
        <strain evidence="2">JCM 17804</strain>
    </source>
</reference>
<dbReference type="Proteomes" id="UP001500975">
    <property type="component" value="Unassembled WGS sequence"/>
</dbReference>
<proteinExistence type="predicted"/>
<protein>
    <submittedName>
        <fullName evidence="1">Uncharacterized protein</fullName>
    </submittedName>
</protein>
<evidence type="ECO:0000313" key="1">
    <source>
        <dbReference type="EMBL" id="GAA4346414.1"/>
    </source>
</evidence>
<dbReference type="RefSeq" id="WP_345538970.1">
    <property type="nucleotide sequence ID" value="NZ_BAABGJ010000035.1"/>
</dbReference>